<keyword evidence="5" id="KW-1185">Reference proteome</keyword>
<dbReference type="RefSeq" id="WP_345317232.1">
    <property type="nucleotide sequence ID" value="NZ_BAABLF010000014.1"/>
</dbReference>
<organism evidence="4 5">
    <name type="scientific">Ferrimonas gelatinilytica</name>
    <dbReference type="NCBI Taxonomy" id="1255257"/>
    <lineage>
        <taxon>Bacteria</taxon>
        <taxon>Pseudomonadati</taxon>
        <taxon>Pseudomonadota</taxon>
        <taxon>Gammaproteobacteria</taxon>
        <taxon>Alteromonadales</taxon>
        <taxon>Ferrimonadaceae</taxon>
        <taxon>Ferrimonas</taxon>
    </lineage>
</organism>
<feature type="domain" description="Thioredoxin" evidence="3">
    <location>
        <begin position="39"/>
        <end position="207"/>
    </location>
</feature>
<evidence type="ECO:0000313" key="5">
    <source>
        <dbReference type="Proteomes" id="UP001501600"/>
    </source>
</evidence>
<evidence type="ECO:0000259" key="3">
    <source>
        <dbReference type="PROSITE" id="PS51352"/>
    </source>
</evidence>
<evidence type="ECO:0000256" key="2">
    <source>
        <dbReference type="ARBA" id="ARBA00023008"/>
    </source>
</evidence>
<name>A0ABP9SBG2_9GAMM</name>
<dbReference type="Gene3D" id="3.40.30.10">
    <property type="entry name" value="Glutaredoxin"/>
    <property type="match status" value="1"/>
</dbReference>
<reference evidence="5" key="1">
    <citation type="journal article" date="2019" name="Int. J. Syst. Evol. Microbiol.">
        <title>The Global Catalogue of Microorganisms (GCM) 10K type strain sequencing project: providing services to taxonomists for standard genome sequencing and annotation.</title>
        <authorList>
            <consortium name="The Broad Institute Genomics Platform"/>
            <consortium name="The Broad Institute Genome Sequencing Center for Infectious Disease"/>
            <person name="Wu L."/>
            <person name="Ma J."/>
        </authorList>
    </citation>
    <scope>NUCLEOTIDE SEQUENCE [LARGE SCALE GENOMIC DNA]</scope>
    <source>
        <strain evidence="5">JCM 18720</strain>
    </source>
</reference>
<dbReference type="PANTHER" id="PTHR12151">
    <property type="entry name" value="ELECTRON TRANSPORT PROTIN SCO1/SENC FAMILY MEMBER"/>
    <property type="match status" value="1"/>
</dbReference>
<dbReference type="PANTHER" id="PTHR12151:SF25">
    <property type="entry name" value="LINALOOL DEHYDRATASE_ISOMERASE DOMAIN-CONTAINING PROTEIN"/>
    <property type="match status" value="1"/>
</dbReference>
<comment type="similarity">
    <text evidence="1">Belongs to the SCO1/2 family.</text>
</comment>
<gene>
    <name evidence="4" type="ORF">GCM10025772_23270</name>
</gene>
<dbReference type="Pfam" id="PF02630">
    <property type="entry name" value="SCO1-SenC"/>
    <property type="match status" value="1"/>
</dbReference>
<evidence type="ECO:0000256" key="1">
    <source>
        <dbReference type="ARBA" id="ARBA00010996"/>
    </source>
</evidence>
<dbReference type="InterPro" id="IPR003782">
    <property type="entry name" value="SCO1/SenC"/>
</dbReference>
<protein>
    <submittedName>
        <fullName evidence="4">SCO family protein</fullName>
    </submittedName>
</protein>
<dbReference type="InterPro" id="IPR036249">
    <property type="entry name" value="Thioredoxin-like_sf"/>
</dbReference>
<dbReference type="PROSITE" id="PS51352">
    <property type="entry name" value="THIOREDOXIN_2"/>
    <property type="match status" value="1"/>
</dbReference>
<keyword evidence="2" id="KW-0186">Copper</keyword>
<evidence type="ECO:0000313" key="4">
    <source>
        <dbReference type="EMBL" id="GAA5192945.1"/>
    </source>
</evidence>
<dbReference type="Proteomes" id="UP001501600">
    <property type="component" value="Unassembled WGS sequence"/>
</dbReference>
<dbReference type="CDD" id="cd02968">
    <property type="entry name" value="SCO"/>
    <property type="match status" value="1"/>
</dbReference>
<comment type="caution">
    <text evidence="4">The sequence shown here is derived from an EMBL/GenBank/DDBJ whole genome shotgun (WGS) entry which is preliminary data.</text>
</comment>
<dbReference type="EMBL" id="BAABLF010000014">
    <property type="protein sequence ID" value="GAA5192945.1"/>
    <property type="molecule type" value="Genomic_DNA"/>
</dbReference>
<dbReference type="SUPFAM" id="SSF52833">
    <property type="entry name" value="Thioredoxin-like"/>
    <property type="match status" value="1"/>
</dbReference>
<dbReference type="InterPro" id="IPR013766">
    <property type="entry name" value="Thioredoxin_domain"/>
</dbReference>
<sequence length="220" mass="24385">MTLRWQWLILVGLLALAAGLGVALQREAPARPLVSALWLENPRPLPPFELVSQSKGQFTNEQLEGRWTLLFMGFTACPDVCPTTLSDLARVYDTLRVELTEAPLQVVLMSVDPGRDSPDRLASYIRFFNPEFKAITGDHGQLYQLSQALGLVYQLVDNPNGDGSGEDYLVDHSADIVLINPDGELEAIFRPEGGVGEIRRVSMARLKADYPVITTYRGNE</sequence>
<proteinExistence type="inferred from homology"/>
<accession>A0ABP9SBG2</accession>